<name>A0ABT8FA79_9ACTN</name>
<keyword evidence="2" id="KW-1133">Transmembrane helix</keyword>
<keyword evidence="4" id="KW-1185">Reference proteome</keyword>
<feature type="compositionally biased region" description="Acidic residues" evidence="1">
    <location>
        <begin position="232"/>
        <end position="242"/>
    </location>
</feature>
<dbReference type="RefSeq" id="WP_300950448.1">
    <property type="nucleotide sequence ID" value="NZ_JAUHJQ010000001.1"/>
</dbReference>
<gene>
    <name evidence="3" type="ORF">QWY28_01050</name>
</gene>
<keyword evidence="2" id="KW-0472">Membrane</keyword>
<protein>
    <submittedName>
        <fullName evidence="3">Uncharacterized protein</fullName>
    </submittedName>
</protein>
<feature type="region of interest" description="Disordered" evidence="1">
    <location>
        <begin position="169"/>
        <end position="265"/>
    </location>
</feature>
<sequence length="265" mass="26812">MADEDTTRPDPGLDIDWLKTIAGALAAITTAVLLSTLGAAGTLIGAALGSVAATVGTAVYSQGLARSKARLAAVQEQALHKVGAAQEEVRRAARRGDASRLPRAEARLAEAADALDPSDEETPAEAATPSWRERLAVLPWKRIALVAGGLFLLVVVVISLFEALTGRTVSSYTGGSDSDGGTSITRITGGGSSDDAPDRDEAPGPGEPSDGVEPTDGATPSGEPTDAAPTEEPAEEPSDEPTPEAPTPTPPAEPSVPVPSPTTAP</sequence>
<reference evidence="3" key="1">
    <citation type="submission" date="2023-06" db="EMBL/GenBank/DDBJ databases">
        <title>Draft genome sequence of Nocardioides sp. SOB77.</title>
        <authorList>
            <person name="Zhang G."/>
        </authorList>
    </citation>
    <scope>NUCLEOTIDE SEQUENCE</scope>
    <source>
        <strain evidence="3">SOB77</strain>
    </source>
</reference>
<feature type="compositionally biased region" description="Pro residues" evidence="1">
    <location>
        <begin position="243"/>
        <end position="265"/>
    </location>
</feature>
<dbReference type="EMBL" id="JAUHJQ010000001">
    <property type="protein sequence ID" value="MDN4171521.1"/>
    <property type="molecule type" value="Genomic_DNA"/>
</dbReference>
<feature type="transmembrane region" description="Helical" evidence="2">
    <location>
        <begin position="43"/>
        <end position="61"/>
    </location>
</feature>
<proteinExistence type="predicted"/>
<evidence type="ECO:0000313" key="4">
    <source>
        <dbReference type="Proteomes" id="UP001168620"/>
    </source>
</evidence>
<dbReference type="Proteomes" id="UP001168620">
    <property type="component" value="Unassembled WGS sequence"/>
</dbReference>
<evidence type="ECO:0000256" key="1">
    <source>
        <dbReference type="SAM" id="MobiDB-lite"/>
    </source>
</evidence>
<accession>A0ABT8FA79</accession>
<organism evidence="3 4">
    <name type="scientific">Nocardioides oceani</name>
    <dbReference type="NCBI Taxonomy" id="3058369"/>
    <lineage>
        <taxon>Bacteria</taxon>
        <taxon>Bacillati</taxon>
        <taxon>Actinomycetota</taxon>
        <taxon>Actinomycetes</taxon>
        <taxon>Propionibacteriales</taxon>
        <taxon>Nocardioidaceae</taxon>
        <taxon>Nocardioides</taxon>
    </lineage>
</organism>
<feature type="compositionally biased region" description="Low complexity" evidence="1">
    <location>
        <begin position="170"/>
        <end position="187"/>
    </location>
</feature>
<evidence type="ECO:0000313" key="3">
    <source>
        <dbReference type="EMBL" id="MDN4171521.1"/>
    </source>
</evidence>
<comment type="caution">
    <text evidence="3">The sequence shown here is derived from an EMBL/GenBank/DDBJ whole genome shotgun (WGS) entry which is preliminary data.</text>
</comment>
<feature type="transmembrane region" description="Helical" evidence="2">
    <location>
        <begin position="143"/>
        <end position="161"/>
    </location>
</feature>
<keyword evidence="2" id="KW-0812">Transmembrane</keyword>
<feature type="region of interest" description="Disordered" evidence="1">
    <location>
        <begin position="110"/>
        <end position="129"/>
    </location>
</feature>
<evidence type="ECO:0000256" key="2">
    <source>
        <dbReference type="SAM" id="Phobius"/>
    </source>
</evidence>
<feature type="transmembrane region" description="Helical" evidence="2">
    <location>
        <begin position="17"/>
        <end position="37"/>
    </location>
</feature>